<accession>A0A2G6KFA5</accession>
<organism evidence="1 2">
    <name type="scientific">candidate division KSB3 bacterium</name>
    <dbReference type="NCBI Taxonomy" id="2044937"/>
    <lineage>
        <taxon>Bacteria</taxon>
        <taxon>candidate division KSB3</taxon>
    </lineage>
</organism>
<proteinExistence type="predicted"/>
<gene>
    <name evidence="1" type="ORF">CSA56_11770</name>
</gene>
<comment type="caution">
    <text evidence="1">The sequence shown here is derived from an EMBL/GenBank/DDBJ whole genome shotgun (WGS) entry which is preliminary data.</text>
</comment>
<sequence length="20" mass="2169">MLLLGIDLLGLAGLCRKLKK</sequence>
<name>A0A2G6KFA5_9BACT</name>
<dbReference type="AlphaFoldDB" id="A0A2G6KFA5"/>
<dbReference type="Proteomes" id="UP000230821">
    <property type="component" value="Unassembled WGS sequence"/>
</dbReference>
<protein>
    <submittedName>
        <fullName evidence="1">Uncharacterized protein</fullName>
    </submittedName>
</protein>
<dbReference type="EMBL" id="PDSK01000098">
    <property type="protein sequence ID" value="PIE33489.1"/>
    <property type="molecule type" value="Genomic_DNA"/>
</dbReference>
<reference evidence="1 2" key="1">
    <citation type="submission" date="2017-10" db="EMBL/GenBank/DDBJ databases">
        <title>Novel microbial diversity and functional potential in the marine mammal oral microbiome.</title>
        <authorList>
            <person name="Dudek N.K."/>
            <person name="Sun C.L."/>
            <person name="Burstein D."/>
            <person name="Kantor R.S."/>
            <person name="Aliaga Goltsman D.S."/>
            <person name="Bik E.M."/>
            <person name="Thomas B.C."/>
            <person name="Banfield J.F."/>
            <person name="Relman D.A."/>
        </authorList>
    </citation>
    <scope>NUCLEOTIDE SEQUENCE [LARGE SCALE GENOMIC DNA]</scope>
    <source>
        <strain evidence="1">DOLJORAL78_47_16</strain>
    </source>
</reference>
<evidence type="ECO:0000313" key="2">
    <source>
        <dbReference type="Proteomes" id="UP000230821"/>
    </source>
</evidence>
<evidence type="ECO:0000313" key="1">
    <source>
        <dbReference type="EMBL" id="PIE33489.1"/>
    </source>
</evidence>